<dbReference type="RefSeq" id="WP_003335259.1">
    <property type="nucleotide sequence ID" value="NZ_CP007806.1"/>
</dbReference>
<dbReference type="PANTHER" id="PTHR35791:SF1">
    <property type="entry name" value="UPF0754 MEMBRANE PROTEIN YHEB"/>
    <property type="match status" value="1"/>
</dbReference>
<dbReference type="AlphaFoldDB" id="A0A075R6J7"/>
<comment type="similarity">
    <text evidence="2">Belongs to the UPF0754 family.</text>
</comment>
<evidence type="ECO:0000256" key="1">
    <source>
        <dbReference type="ARBA" id="ARBA00004308"/>
    </source>
</evidence>
<evidence type="ECO:0000256" key="5">
    <source>
        <dbReference type="ARBA" id="ARBA00023136"/>
    </source>
</evidence>
<keyword evidence="4 6" id="KW-1133">Transmembrane helix</keyword>
<protein>
    <submittedName>
        <fullName evidence="7">Putative membrane protein</fullName>
    </submittedName>
</protein>
<dbReference type="InterPro" id="IPR007383">
    <property type="entry name" value="DUF445"/>
</dbReference>
<dbReference type="HOGENOM" id="CLU_042384_0_0_9"/>
<evidence type="ECO:0000313" key="7">
    <source>
        <dbReference type="EMBL" id="AIG25235.1"/>
    </source>
</evidence>
<organism evidence="7 8">
    <name type="scientific">Brevibacillus laterosporus LMG 15441</name>
    <dbReference type="NCBI Taxonomy" id="1042163"/>
    <lineage>
        <taxon>Bacteria</taxon>
        <taxon>Bacillati</taxon>
        <taxon>Bacillota</taxon>
        <taxon>Bacilli</taxon>
        <taxon>Bacillales</taxon>
        <taxon>Paenibacillaceae</taxon>
        <taxon>Brevibacillus</taxon>
    </lineage>
</organism>
<keyword evidence="3 6" id="KW-0812">Transmembrane</keyword>
<dbReference type="Proteomes" id="UP000005850">
    <property type="component" value="Chromosome"/>
</dbReference>
<evidence type="ECO:0000313" key="8">
    <source>
        <dbReference type="Proteomes" id="UP000005850"/>
    </source>
</evidence>
<accession>A0A075R6J7</accession>
<gene>
    <name evidence="7" type="ORF">BRLA_c008940</name>
</gene>
<dbReference type="EMBL" id="CP007806">
    <property type="protein sequence ID" value="AIG25235.1"/>
    <property type="molecule type" value="Genomic_DNA"/>
</dbReference>
<proteinExistence type="inferred from homology"/>
<evidence type="ECO:0000256" key="6">
    <source>
        <dbReference type="SAM" id="Phobius"/>
    </source>
</evidence>
<keyword evidence="8" id="KW-1185">Reference proteome</keyword>
<sequence>MNAWITLLLNVGIGSAIGGITNDLAIRMLFRPHREIKIGGFRVPFTPGLIPRRHKQISIEMGKLVENHLLTKEGVRQGLRAAGVEQKLIHITEGLLQKWIASDVTFRELIDKAMPNALVDGDRLAPQIRKNVYSVYDERVTNWLKGVEDKTVESLLSPEILNKVELLADQFGDMLISRLKDYLHAPEGQAQVQALIRQLVGGSGGMLGGLVGMFLGDEKLVAKIMPHLESILSNPQLIDKLKATLHVEMNKQLERPISDFLGMISQEELSKWKEKLFAKGEEVGIELLDKRVGEVLLTFEEQISTYWLPRVAQWFTGRLEENVDRLFDSLQIKEIVTKQVEGFPLERLEEMIIGISGREFRMITVLGFVLGAIIGLVQGLLNFLT</sequence>
<dbReference type="eggNOG" id="COG4399">
    <property type="taxonomic scope" value="Bacteria"/>
</dbReference>
<evidence type="ECO:0000256" key="3">
    <source>
        <dbReference type="ARBA" id="ARBA00022692"/>
    </source>
</evidence>
<comment type="subcellular location">
    <subcellularLocation>
        <location evidence="1">Endomembrane system</location>
    </subcellularLocation>
</comment>
<name>A0A075R6J7_BRELA</name>
<dbReference type="PANTHER" id="PTHR35791">
    <property type="entry name" value="UPF0754 MEMBRANE PROTEIN YHEB"/>
    <property type="match status" value="1"/>
</dbReference>
<dbReference type="GO" id="GO:0012505">
    <property type="term" value="C:endomembrane system"/>
    <property type="evidence" value="ECO:0007669"/>
    <property type="project" value="UniProtKB-SubCell"/>
</dbReference>
<evidence type="ECO:0000256" key="4">
    <source>
        <dbReference type="ARBA" id="ARBA00022989"/>
    </source>
</evidence>
<dbReference type="KEGG" id="blr:BRLA_c008940"/>
<feature type="transmembrane region" description="Helical" evidence="6">
    <location>
        <begin position="362"/>
        <end position="384"/>
    </location>
</feature>
<reference evidence="7 8" key="1">
    <citation type="journal article" date="2011" name="J. Bacteriol.">
        <title>Genome sequence of Brevibacillus laterosporus LMG 15441, a pathogen of invertebrates.</title>
        <authorList>
            <person name="Djukic M."/>
            <person name="Poehlein A."/>
            <person name="Thurmer A."/>
            <person name="Daniel R."/>
        </authorList>
    </citation>
    <scope>NUCLEOTIDE SEQUENCE [LARGE SCALE GENOMIC DNA]</scope>
    <source>
        <strain evidence="7 8">LMG 15441</strain>
    </source>
</reference>
<dbReference type="STRING" id="1042163.BRLA_c008940"/>
<evidence type="ECO:0000256" key="2">
    <source>
        <dbReference type="ARBA" id="ARBA00008053"/>
    </source>
</evidence>
<keyword evidence="5 6" id="KW-0472">Membrane</keyword>
<dbReference type="Pfam" id="PF04286">
    <property type="entry name" value="DUF445"/>
    <property type="match status" value="1"/>
</dbReference>